<evidence type="ECO:0000313" key="3">
    <source>
        <dbReference type="Proteomes" id="UP000536685"/>
    </source>
</evidence>
<sequence>MKAVRFHEFGGPEVLRYEDADRPVAASGEVLVRVAGSAFSPADAGIRGGTLPFPVALPHVPGYDVSGTIAAIGDGVTGFQIGDAIVGFLPMAGSGSAAEYVVAPADVLVSAPSAIDLADAASLPSVALTAWQALFDLGGLEAGQRLLVVGAGGAVGGYAVQLAKRAGAYVIATASPRSRAAVAAHGADEVVDHTTSTVLESVTEQVDVLLNLAPISEAEFAALVPLVRDGGIVVATTAWMTTPGDDERGVRTGGVFVRSDVDQLAQLVALVDSGELTVDVAERVPLSELPAVHERAAAGRLHGKVVAVPEA</sequence>
<dbReference type="Gene3D" id="3.90.180.10">
    <property type="entry name" value="Medium-chain alcohol dehydrogenases, catalytic domain"/>
    <property type="match status" value="1"/>
</dbReference>
<dbReference type="InterPro" id="IPR020843">
    <property type="entry name" value="ER"/>
</dbReference>
<dbReference type="SUPFAM" id="SSF50129">
    <property type="entry name" value="GroES-like"/>
    <property type="match status" value="1"/>
</dbReference>
<dbReference type="SUPFAM" id="SSF51735">
    <property type="entry name" value="NAD(P)-binding Rossmann-fold domains"/>
    <property type="match status" value="1"/>
</dbReference>
<organism evidence="2 3">
    <name type="scientific">Conyzicola lurida</name>
    <dbReference type="NCBI Taxonomy" id="1172621"/>
    <lineage>
        <taxon>Bacteria</taxon>
        <taxon>Bacillati</taxon>
        <taxon>Actinomycetota</taxon>
        <taxon>Actinomycetes</taxon>
        <taxon>Micrococcales</taxon>
        <taxon>Microbacteriaceae</taxon>
        <taxon>Conyzicola</taxon>
    </lineage>
</organism>
<dbReference type="InterPro" id="IPR011032">
    <property type="entry name" value="GroES-like_sf"/>
</dbReference>
<proteinExistence type="predicted"/>
<name>A0A841AI86_9MICO</name>
<dbReference type="InterPro" id="IPR036291">
    <property type="entry name" value="NAD(P)-bd_dom_sf"/>
</dbReference>
<dbReference type="RefSeq" id="WP_184233138.1">
    <property type="nucleotide sequence ID" value="NZ_JACHMJ010000001.1"/>
</dbReference>
<dbReference type="InterPro" id="IPR052733">
    <property type="entry name" value="Chloroplast_QOR"/>
</dbReference>
<dbReference type="EMBL" id="JACHMJ010000001">
    <property type="protein sequence ID" value="MBB5842058.1"/>
    <property type="molecule type" value="Genomic_DNA"/>
</dbReference>
<accession>A0A841AI86</accession>
<dbReference type="PANTHER" id="PTHR44013">
    <property type="entry name" value="ZINC-TYPE ALCOHOL DEHYDROGENASE-LIKE PROTEIN C16A3.02C"/>
    <property type="match status" value="1"/>
</dbReference>
<dbReference type="Pfam" id="PF08240">
    <property type="entry name" value="ADH_N"/>
    <property type="match status" value="1"/>
</dbReference>
<evidence type="ECO:0000313" key="2">
    <source>
        <dbReference type="EMBL" id="MBB5842058.1"/>
    </source>
</evidence>
<keyword evidence="3" id="KW-1185">Reference proteome</keyword>
<feature type="domain" description="Enoyl reductase (ER)" evidence="1">
    <location>
        <begin position="10"/>
        <end position="307"/>
    </location>
</feature>
<dbReference type="PANTHER" id="PTHR44013:SF1">
    <property type="entry name" value="ZINC-TYPE ALCOHOL DEHYDROGENASE-LIKE PROTEIN C16A3.02C"/>
    <property type="match status" value="1"/>
</dbReference>
<dbReference type="CDD" id="cd05289">
    <property type="entry name" value="MDR_like_2"/>
    <property type="match status" value="1"/>
</dbReference>
<gene>
    <name evidence="2" type="ORF">HD599_000381</name>
</gene>
<dbReference type="GO" id="GO:0016491">
    <property type="term" value="F:oxidoreductase activity"/>
    <property type="evidence" value="ECO:0007669"/>
    <property type="project" value="InterPro"/>
</dbReference>
<dbReference type="Proteomes" id="UP000536685">
    <property type="component" value="Unassembled WGS sequence"/>
</dbReference>
<reference evidence="2 3" key="1">
    <citation type="submission" date="2020-08" db="EMBL/GenBank/DDBJ databases">
        <title>Sequencing the genomes of 1000 actinobacteria strains.</title>
        <authorList>
            <person name="Klenk H.-P."/>
        </authorList>
    </citation>
    <scope>NUCLEOTIDE SEQUENCE [LARGE SCALE GENOMIC DNA]</scope>
    <source>
        <strain evidence="2 3">DSM 105784</strain>
    </source>
</reference>
<protein>
    <submittedName>
        <fullName evidence="2">NADPH:quinone reductase-like Zn-dependent oxidoreductase</fullName>
    </submittedName>
</protein>
<evidence type="ECO:0000259" key="1">
    <source>
        <dbReference type="SMART" id="SM00829"/>
    </source>
</evidence>
<dbReference type="Gene3D" id="3.40.50.720">
    <property type="entry name" value="NAD(P)-binding Rossmann-like Domain"/>
    <property type="match status" value="1"/>
</dbReference>
<dbReference type="SMART" id="SM00829">
    <property type="entry name" value="PKS_ER"/>
    <property type="match status" value="1"/>
</dbReference>
<dbReference type="AlphaFoldDB" id="A0A841AI86"/>
<comment type="caution">
    <text evidence="2">The sequence shown here is derived from an EMBL/GenBank/DDBJ whole genome shotgun (WGS) entry which is preliminary data.</text>
</comment>
<dbReference type="Pfam" id="PF13602">
    <property type="entry name" value="ADH_zinc_N_2"/>
    <property type="match status" value="1"/>
</dbReference>
<dbReference type="InterPro" id="IPR013154">
    <property type="entry name" value="ADH-like_N"/>
</dbReference>